<reference evidence="1 2" key="1">
    <citation type="submission" date="2018-02" db="EMBL/GenBank/DDBJ databases">
        <title>Genomic Encyclopedia of Archaeal and Bacterial Type Strains, Phase II (KMG-II): from individual species to whole genera.</title>
        <authorList>
            <person name="Goeker M."/>
        </authorList>
    </citation>
    <scope>NUCLEOTIDE SEQUENCE [LARGE SCALE GENOMIC DNA]</scope>
    <source>
        <strain evidence="1 2">DSM 22857</strain>
    </source>
</reference>
<protein>
    <recommendedName>
        <fullName evidence="3">Transcriptional regulator</fullName>
    </recommendedName>
</protein>
<name>A0A2S6IJ66_9ACTN</name>
<dbReference type="AlphaFoldDB" id="A0A2S6IJ66"/>
<gene>
    <name evidence="1" type="ORF">CLV92_108161</name>
</gene>
<dbReference type="EMBL" id="PTJD01000008">
    <property type="protein sequence ID" value="PPK94259.1"/>
    <property type="molecule type" value="Genomic_DNA"/>
</dbReference>
<comment type="caution">
    <text evidence="1">The sequence shown here is derived from an EMBL/GenBank/DDBJ whole genome shotgun (WGS) entry which is preliminary data.</text>
</comment>
<accession>A0A2S6IJ66</accession>
<dbReference type="Proteomes" id="UP000239485">
    <property type="component" value="Unassembled WGS sequence"/>
</dbReference>
<sequence>MSRVASPGLATFESLALDVLHGGGAWTAQQIARYLSVSEEAMHTALARLTFQGLAQPVGVDAYTATAVEARGARGAVRAALDEEFGDITEAEVGSFLEALRARGFHIAEGAA</sequence>
<evidence type="ECO:0000313" key="1">
    <source>
        <dbReference type="EMBL" id="PPK94259.1"/>
    </source>
</evidence>
<dbReference type="RefSeq" id="WP_146099515.1">
    <property type="nucleotide sequence ID" value="NZ_PTJD01000008.1"/>
</dbReference>
<keyword evidence="2" id="KW-1185">Reference proteome</keyword>
<proteinExistence type="predicted"/>
<evidence type="ECO:0008006" key="3">
    <source>
        <dbReference type="Google" id="ProtNLM"/>
    </source>
</evidence>
<organism evidence="1 2">
    <name type="scientific">Kineococcus xinjiangensis</name>
    <dbReference type="NCBI Taxonomy" id="512762"/>
    <lineage>
        <taxon>Bacteria</taxon>
        <taxon>Bacillati</taxon>
        <taxon>Actinomycetota</taxon>
        <taxon>Actinomycetes</taxon>
        <taxon>Kineosporiales</taxon>
        <taxon>Kineosporiaceae</taxon>
        <taxon>Kineococcus</taxon>
    </lineage>
</organism>
<evidence type="ECO:0000313" key="2">
    <source>
        <dbReference type="Proteomes" id="UP000239485"/>
    </source>
</evidence>